<dbReference type="InterPro" id="IPR036179">
    <property type="entry name" value="Ig-like_dom_sf"/>
</dbReference>
<evidence type="ECO:0000256" key="5">
    <source>
        <dbReference type="ARBA" id="ARBA00023768"/>
    </source>
</evidence>
<dbReference type="InterPro" id="IPR052307">
    <property type="entry name" value="EJ_Adhesion_Regulator"/>
</dbReference>
<evidence type="ECO:0000256" key="6">
    <source>
        <dbReference type="SAM" id="Phobius"/>
    </source>
</evidence>
<proteinExistence type="predicted"/>
<keyword evidence="9" id="KW-1185">Reference proteome</keyword>
<feature type="transmembrane region" description="Helical" evidence="6">
    <location>
        <begin position="261"/>
        <end position="284"/>
    </location>
</feature>
<dbReference type="AlphaFoldDB" id="A0ABD0WRJ9"/>
<evidence type="ECO:0000256" key="1">
    <source>
        <dbReference type="ARBA" id="ARBA00004435"/>
    </source>
</evidence>
<comment type="caution">
    <text evidence="8">The sequence shown here is derived from an EMBL/GenBank/DDBJ whole genome shotgun (WGS) entry which is preliminary data.</text>
</comment>
<gene>
    <name evidence="8" type="ORF">UPYG_G00185300</name>
</gene>
<dbReference type="CDD" id="cd00096">
    <property type="entry name" value="Ig"/>
    <property type="match status" value="1"/>
</dbReference>
<dbReference type="Gene3D" id="2.60.40.10">
    <property type="entry name" value="Immunoglobulins"/>
    <property type="match status" value="2"/>
</dbReference>
<keyword evidence="6" id="KW-0812">Transmembrane</keyword>
<sequence length="384" mass="41730">MQTCLTESLKNMVTVGQCIKCSRLQLSVIFLVAVVLNTDFIDAMQITSTGPQTIQRPQGETVMLGCSYSPAPSDTGELDIEWMNVRPDMTQKDNLVLSYTGGQILYYGDPSFSSRITFTGDPSKGNASVTISAVKITDTATYQCKVKKAPGVDMRKITLVVMAAPSVPKCWVEGTEVKGTDVTLHCKSVVGSTPLNYVWTRENGGSIPSTATQNSQSGELIIRNNSDSYTGNYLCVVSNPVGTNQCQVNLQAYNAPNKAGIIAGAVIGALLLLLLLLFLIWLLICCCHKRRYEKEVAHEIKEDAPAPDSRPTSRNSSFRSILGYRAHAGVAYSSVKKGLPSRTNSAHSNIYSDRSKGMPTLNEQTVPPLPPPVLKYDSRYGYPV</sequence>
<evidence type="ECO:0000313" key="9">
    <source>
        <dbReference type="Proteomes" id="UP001557470"/>
    </source>
</evidence>
<protein>
    <recommendedName>
        <fullName evidence="7">Ig-like domain-containing protein</fullName>
    </recommendedName>
</protein>
<dbReference type="GO" id="GO:0016323">
    <property type="term" value="C:basolateral plasma membrane"/>
    <property type="evidence" value="ECO:0007669"/>
    <property type="project" value="UniProtKB-SubCell"/>
</dbReference>
<evidence type="ECO:0000256" key="3">
    <source>
        <dbReference type="ARBA" id="ARBA00022427"/>
    </source>
</evidence>
<dbReference type="SMART" id="SM00409">
    <property type="entry name" value="IG"/>
    <property type="match status" value="2"/>
</dbReference>
<evidence type="ECO:0000259" key="7">
    <source>
        <dbReference type="PROSITE" id="PS50835"/>
    </source>
</evidence>
<dbReference type="EMBL" id="JAGEUA010000005">
    <property type="protein sequence ID" value="KAL0979454.1"/>
    <property type="molecule type" value="Genomic_DNA"/>
</dbReference>
<keyword evidence="6" id="KW-0472">Membrane</keyword>
<dbReference type="SUPFAM" id="SSF48726">
    <property type="entry name" value="Immunoglobulin"/>
    <property type="match status" value="2"/>
</dbReference>
<name>A0ABD0WRJ9_UMBPY</name>
<dbReference type="InterPro" id="IPR007110">
    <property type="entry name" value="Ig-like_dom"/>
</dbReference>
<keyword evidence="6" id="KW-1133">Transmembrane helix</keyword>
<dbReference type="InterPro" id="IPR003599">
    <property type="entry name" value="Ig_sub"/>
</dbReference>
<dbReference type="Pfam" id="PF07686">
    <property type="entry name" value="V-set"/>
    <property type="match status" value="1"/>
</dbReference>
<dbReference type="PANTHER" id="PTHR44468">
    <property type="entry name" value="COXSACKIEVIRUS AND ADENOVIRUS RECEPTOR-RELATED"/>
    <property type="match status" value="1"/>
</dbReference>
<accession>A0ABD0WRJ9</accession>
<keyword evidence="4" id="KW-0965">Cell junction</keyword>
<dbReference type="GO" id="GO:0005912">
    <property type="term" value="C:adherens junction"/>
    <property type="evidence" value="ECO:0007669"/>
    <property type="project" value="UniProtKB-SubCell"/>
</dbReference>
<keyword evidence="3" id="KW-0796">Tight junction</keyword>
<dbReference type="SMART" id="SM00406">
    <property type="entry name" value="IGv"/>
    <property type="match status" value="1"/>
</dbReference>
<evidence type="ECO:0000313" key="8">
    <source>
        <dbReference type="EMBL" id="KAL0979454.1"/>
    </source>
</evidence>
<dbReference type="Proteomes" id="UP001557470">
    <property type="component" value="Unassembled WGS sequence"/>
</dbReference>
<dbReference type="InterPro" id="IPR013106">
    <property type="entry name" value="Ig_V-set"/>
</dbReference>
<evidence type="ECO:0000256" key="2">
    <source>
        <dbReference type="ARBA" id="ARBA00004536"/>
    </source>
</evidence>
<feature type="domain" description="Ig-like" evidence="7">
    <location>
        <begin position="165"/>
        <end position="251"/>
    </location>
</feature>
<dbReference type="SMART" id="SM00408">
    <property type="entry name" value="IGc2"/>
    <property type="match status" value="2"/>
</dbReference>
<comment type="subcellular location">
    <subcellularLocation>
        <location evidence="5">Basolateral cell membrane</location>
        <topology evidence="5">Single-pass type I membrane protein</topology>
    </subcellularLocation>
    <subcellularLocation>
        <location evidence="2">Cell junction</location>
        <location evidence="2">Adherens junction</location>
    </subcellularLocation>
    <subcellularLocation>
        <location evidence="1">Cell junction</location>
        <location evidence="1">Tight junction</location>
    </subcellularLocation>
</comment>
<dbReference type="PROSITE" id="PS50835">
    <property type="entry name" value="IG_LIKE"/>
    <property type="match status" value="2"/>
</dbReference>
<reference evidence="8 9" key="1">
    <citation type="submission" date="2024-06" db="EMBL/GenBank/DDBJ databases">
        <authorList>
            <person name="Pan Q."/>
            <person name="Wen M."/>
            <person name="Jouanno E."/>
            <person name="Zahm M."/>
            <person name="Klopp C."/>
            <person name="Cabau C."/>
            <person name="Louis A."/>
            <person name="Berthelot C."/>
            <person name="Parey E."/>
            <person name="Roest Crollius H."/>
            <person name="Montfort J."/>
            <person name="Robinson-Rechavi M."/>
            <person name="Bouchez O."/>
            <person name="Lampietro C."/>
            <person name="Lopez Roques C."/>
            <person name="Donnadieu C."/>
            <person name="Postlethwait J."/>
            <person name="Bobe J."/>
            <person name="Verreycken H."/>
            <person name="Guiguen Y."/>
        </authorList>
    </citation>
    <scope>NUCLEOTIDE SEQUENCE [LARGE SCALE GENOMIC DNA]</scope>
    <source>
        <strain evidence="8">Up_M1</strain>
        <tissue evidence="8">Testis</tissue>
    </source>
</reference>
<evidence type="ECO:0000256" key="4">
    <source>
        <dbReference type="ARBA" id="ARBA00022949"/>
    </source>
</evidence>
<dbReference type="PANTHER" id="PTHR44468:SF2">
    <property type="entry name" value="V-SET AND IMMUNOGLOBULIN DOMAIN CONTAINING 8B ISOFORM X1"/>
    <property type="match status" value="1"/>
</dbReference>
<feature type="domain" description="Ig-like" evidence="7">
    <location>
        <begin position="44"/>
        <end position="158"/>
    </location>
</feature>
<organism evidence="8 9">
    <name type="scientific">Umbra pygmaea</name>
    <name type="common">Eastern mudminnow</name>
    <dbReference type="NCBI Taxonomy" id="75934"/>
    <lineage>
        <taxon>Eukaryota</taxon>
        <taxon>Metazoa</taxon>
        <taxon>Chordata</taxon>
        <taxon>Craniata</taxon>
        <taxon>Vertebrata</taxon>
        <taxon>Euteleostomi</taxon>
        <taxon>Actinopterygii</taxon>
        <taxon>Neopterygii</taxon>
        <taxon>Teleostei</taxon>
        <taxon>Protacanthopterygii</taxon>
        <taxon>Esociformes</taxon>
        <taxon>Umbridae</taxon>
        <taxon>Umbra</taxon>
    </lineage>
</organism>
<dbReference type="InterPro" id="IPR003598">
    <property type="entry name" value="Ig_sub2"/>
</dbReference>
<dbReference type="GO" id="GO:0005923">
    <property type="term" value="C:bicellular tight junction"/>
    <property type="evidence" value="ECO:0007669"/>
    <property type="project" value="UniProtKB-SubCell"/>
</dbReference>
<dbReference type="Pfam" id="PF13927">
    <property type="entry name" value="Ig_3"/>
    <property type="match status" value="1"/>
</dbReference>
<dbReference type="InterPro" id="IPR013783">
    <property type="entry name" value="Ig-like_fold"/>
</dbReference>